<feature type="region of interest" description="Disordered" evidence="1">
    <location>
        <begin position="389"/>
        <end position="408"/>
    </location>
</feature>
<keyword evidence="3" id="KW-1185">Reference proteome</keyword>
<accession>A0A545TZU7</accession>
<dbReference type="OrthoDB" id="9806825at2"/>
<reference evidence="2 3" key="1">
    <citation type="submission" date="2019-06" db="EMBL/GenBank/DDBJ databases">
        <title>Whole genome sequence for Cellvibrionaceae sp. R142.</title>
        <authorList>
            <person name="Wang G."/>
        </authorList>
    </citation>
    <scope>NUCLEOTIDE SEQUENCE [LARGE SCALE GENOMIC DNA]</scope>
    <source>
        <strain evidence="2 3">R142</strain>
    </source>
</reference>
<protein>
    <submittedName>
        <fullName evidence="2">Tetratricopeptide repeat protein</fullName>
    </submittedName>
</protein>
<dbReference type="SMART" id="SM00028">
    <property type="entry name" value="TPR"/>
    <property type="match status" value="4"/>
</dbReference>
<dbReference type="Pfam" id="PF13432">
    <property type="entry name" value="TPR_16"/>
    <property type="match status" value="1"/>
</dbReference>
<organism evidence="2 3">
    <name type="scientific">Exilibacterium tricleocarpae</name>
    <dbReference type="NCBI Taxonomy" id="2591008"/>
    <lineage>
        <taxon>Bacteria</taxon>
        <taxon>Pseudomonadati</taxon>
        <taxon>Pseudomonadota</taxon>
        <taxon>Gammaproteobacteria</taxon>
        <taxon>Cellvibrionales</taxon>
        <taxon>Cellvibrionaceae</taxon>
        <taxon>Exilibacterium</taxon>
    </lineage>
</organism>
<dbReference type="InterPro" id="IPR019734">
    <property type="entry name" value="TPR_rpt"/>
</dbReference>
<dbReference type="Gene3D" id="1.25.40.10">
    <property type="entry name" value="Tetratricopeptide repeat domain"/>
    <property type="match status" value="4"/>
</dbReference>
<sequence length="953" mass="108385">MRKSTVAALVLAVLGQGCAWFGDGDIDRGPTLAELEPAQLPDPEIKIPKVTLEDIENSYRGALEVAEDPEVRRKILVRLAGLEMARSEQTQLAATEVRRFFDGAIDMYEELIELQEAHTDTDTLRYQLAKAYALDGRVEESAAVLDKLAADYPQSSLIAEAQFRRAERFFSEGNYAAAEAAYAAVMAVGEESPFYHNALYMHGWSQFKRNNYRASLGSFTKVLDAITPPNGDFASLDGPQRSLSEDTLRVMSLVFSYLDGAQTITEVYRQLGERPYHHQLYDRLGKLYLDKRRFRDSADTFIHYVKNYPVSDYSPAFSVRTIKVYELGNFPSLILPAKEAFVRGYGIHSQYWGMKEEPIRNELRTYLHVYIPELAKYYHAEAQQLKQAPKAKQKAADDAQEKGLSPAQRLAKQRQTYLTAAGWYQEFVDTFPKDKQTPEMVFLMAETFYEARQLPRAIDAYERVAYHYLDKKHGPEAGYSAILAAQELIEQAPAETRQVWAQRKIDNALNFADYYATDKRAPGVLTQAAQALLEQGEHEKAVAAARRITEWQPPAATELRRTAWLVQGHGLFDLQRYAEAEVAYRSVLQLLNPKDPDRAKIEERVAASIFKTAEQSLAAGNKAQAVEQLLRVRAATPGSEIAIKAQYDAANYLMELQRWDEAERELTDFRARFPGHSLSAKIPAKLVVVYQAMQSWELAADTLGGVAKSDPDPNVRRQSLFLAAELYEKGERRGDAIAQYRQYANTYPEPFDIAMEAKFKLQELYLADKQPGKRRFWLRKIVDGDARAGAKRTDRSRYMAAFSSTELAHDTYQNFVRIPLKLPLQRSLKNKKKALQDTLAAYKKILDYGVAEFATQANFRIGEVYSRLSSDLMDSERPKDLDALALEQYEVLLEEQAFPFEEKAIEIHEANAQRSWTGLYDDWVKQSFESLARLLPGRYQKSETVVKYSETIY</sequence>
<evidence type="ECO:0000313" key="3">
    <source>
        <dbReference type="Proteomes" id="UP000319732"/>
    </source>
</evidence>
<dbReference type="PROSITE" id="PS51257">
    <property type="entry name" value="PROKAR_LIPOPROTEIN"/>
    <property type="match status" value="1"/>
</dbReference>
<dbReference type="Proteomes" id="UP000319732">
    <property type="component" value="Unassembled WGS sequence"/>
</dbReference>
<evidence type="ECO:0000313" key="2">
    <source>
        <dbReference type="EMBL" id="TQV82732.1"/>
    </source>
</evidence>
<name>A0A545TZU7_9GAMM</name>
<proteinExistence type="predicted"/>
<dbReference type="EMBL" id="VHSG01000007">
    <property type="protein sequence ID" value="TQV82732.1"/>
    <property type="molecule type" value="Genomic_DNA"/>
</dbReference>
<dbReference type="SUPFAM" id="SSF48452">
    <property type="entry name" value="TPR-like"/>
    <property type="match status" value="2"/>
</dbReference>
<dbReference type="Pfam" id="PF13174">
    <property type="entry name" value="TPR_6"/>
    <property type="match status" value="1"/>
</dbReference>
<evidence type="ECO:0000256" key="1">
    <source>
        <dbReference type="SAM" id="MobiDB-lite"/>
    </source>
</evidence>
<comment type="caution">
    <text evidence="2">The sequence shown here is derived from an EMBL/GenBank/DDBJ whole genome shotgun (WGS) entry which is preliminary data.</text>
</comment>
<dbReference type="AlphaFoldDB" id="A0A545TZU7"/>
<dbReference type="InterPro" id="IPR011990">
    <property type="entry name" value="TPR-like_helical_dom_sf"/>
</dbReference>
<gene>
    <name evidence="2" type="ORF">FKG94_07130</name>
</gene>